<evidence type="ECO:0000313" key="8">
    <source>
        <dbReference type="WBParaSite" id="MCU_003101-RA"/>
    </source>
</evidence>
<dbReference type="Gene3D" id="1.10.287.700">
    <property type="entry name" value="Helix hairpin bin"/>
    <property type="match status" value="1"/>
</dbReference>
<dbReference type="PANTHER" id="PTHR46395:SF1">
    <property type="entry name" value="ADP-RIBOSYLATION FACTOR GTPASE-ACTIVATING PROTEIN 1"/>
    <property type="match status" value="1"/>
</dbReference>
<evidence type="ECO:0000256" key="1">
    <source>
        <dbReference type="ARBA" id="ARBA00022468"/>
    </source>
</evidence>
<dbReference type="Pfam" id="PF01412">
    <property type="entry name" value="ArfGap"/>
    <property type="match status" value="1"/>
</dbReference>
<evidence type="ECO:0000256" key="5">
    <source>
        <dbReference type="PROSITE-ProRule" id="PRU00288"/>
    </source>
</evidence>
<protein>
    <submittedName>
        <fullName evidence="8">Arf-GAP domain-containing protein</fullName>
    </submittedName>
</protein>
<accession>A0A5K3EU00</accession>
<feature type="compositionally biased region" description="Low complexity" evidence="6">
    <location>
        <begin position="376"/>
        <end position="387"/>
    </location>
</feature>
<dbReference type="FunFam" id="1.10.220.150:FF:000014">
    <property type="entry name" value="ADP-ribosylation factor GTPase-activating protein"/>
    <property type="match status" value="1"/>
</dbReference>
<dbReference type="SMART" id="SM00105">
    <property type="entry name" value="ArfGap"/>
    <property type="match status" value="1"/>
</dbReference>
<dbReference type="GO" id="GO:0032012">
    <property type="term" value="P:regulation of ARF protein signal transduction"/>
    <property type="evidence" value="ECO:0007669"/>
    <property type="project" value="TreeGrafter"/>
</dbReference>
<proteinExistence type="predicted"/>
<keyword evidence="1" id="KW-0343">GTPase activation</keyword>
<keyword evidence="2" id="KW-0479">Metal-binding</keyword>
<dbReference type="SUPFAM" id="SSF57863">
    <property type="entry name" value="ArfGap/RecO-like zinc finger"/>
    <property type="match status" value="1"/>
</dbReference>
<name>A0A5K3EU00_MESCO</name>
<keyword evidence="3 5" id="KW-0863">Zinc-finger</keyword>
<evidence type="ECO:0000256" key="3">
    <source>
        <dbReference type="ARBA" id="ARBA00022771"/>
    </source>
</evidence>
<dbReference type="GO" id="GO:0008270">
    <property type="term" value="F:zinc ion binding"/>
    <property type="evidence" value="ECO:0007669"/>
    <property type="project" value="UniProtKB-KW"/>
</dbReference>
<dbReference type="AlphaFoldDB" id="A0A5K3EU00"/>
<dbReference type="GO" id="GO:0005096">
    <property type="term" value="F:GTPase activator activity"/>
    <property type="evidence" value="ECO:0007669"/>
    <property type="project" value="UniProtKB-KW"/>
</dbReference>
<dbReference type="PROSITE" id="PS50115">
    <property type="entry name" value="ARFGAP"/>
    <property type="match status" value="1"/>
</dbReference>
<evidence type="ECO:0000256" key="6">
    <source>
        <dbReference type="SAM" id="MobiDB-lite"/>
    </source>
</evidence>
<sequence>MASPRTRHVLADVRRKDENNFCFECGTPNPQWASVTYGIWICLECSGRHRGLGVHLSFVRSITMDKWKTVELEKMKVGGNRNGRLFFESQPDFRSTWSLTEKYNSRAAALLRDKILTEADGRVWSEETSAARHYQPPHGMGRCATAESLPSTQARDIPARRMPTCHSDLEAWLNDDEPVQKARTQEYFSRVMTENANRPSGLPPSQGGRYEGFGNTPVTNTSTLHNSTYDDAMQTIMNGWSTLSMFASAAAKKTNELAVTATEKTKQLGQTVQTKLKEGHLMDTISDGVSNLSHKVQSYLQSSVGGSSGTMQAYRQQGMTYQHQLDECAGAAVPSRDTYGSLATAGGRNAKSFDECVDASADWGRAKVACDNSLVAPATTTPTPKAETASKDWWNSDWDADGDSGWNDLSGNSEEQFSTSKNQRISGSVSRRSKASKFD</sequence>
<feature type="compositionally biased region" description="Polar residues" evidence="6">
    <location>
        <begin position="407"/>
        <end position="430"/>
    </location>
</feature>
<dbReference type="InterPro" id="IPR037278">
    <property type="entry name" value="ARFGAP/RecO"/>
</dbReference>
<dbReference type="InterPro" id="IPR001164">
    <property type="entry name" value="ArfGAP_dom"/>
</dbReference>
<dbReference type="Gene3D" id="1.10.220.150">
    <property type="entry name" value="Arf GTPase activating protein"/>
    <property type="match status" value="1"/>
</dbReference>
<evidence type="ECO:0000256" key="4">
    <source>
        <dbReference type="ARBA" id="ARBA00022833"/>
    </source>
</evidence>
<feature type="region of interest" description="Disordered" evidence="6">
    <location>
        <begin position="376"/>
        <end position="439"/>
    </location>
</feature>
<organism evidence="8">
    <name type="scientific">Mesocestoides corti</name>
    <name type="common">Flatworm</name>
    <dbReference type="NCBI Taxonomy" id="53468"/>
    <lineage>
        <taxon>Eukaryota</taxon>
        <taxon>Metazoa</taxon>
        <taxon>Spiralia</taxon>
        <taxon>Lophotrochozoa</taxon>
        <taxon>Platyhelminthes</taxon>
        <taxon>Cestoda</taxon>
        <taxon>Eucestoda</taxon>
        <taxon>Cyclophyllidea</taxon>
        <taxon>Mesocestoididae</taxon>
        <taxon>Mesocestoides</taxon>
    </lineage>
</organism>
<dbReference type="WBParaSite" id="MCU_003101-RA">
    <property type="protein sequence ID" value="MCU_003101-RA"/>
    <property type="gene ID" value="MCU_003101"/>
</dbReference>
<dbReference type="CDD" id="cd08959">
    <property type="entry name" value="ArfGap_ArfGap1_like"/>
    <property type="match status" value="1"/>
</dbReference>
<feature type="domain" description="Arf-GAP" evidence="7">
    <location>
        <begin position="7"/>
        <end position="124"/>
    </location>
</feature>
<dbReference type="InterPro" id="IPR038508">
    <property type="entry name" value="ArfGAP_dom_sf"/>
</dbReference>
<dbReference type="PANTHER" id="PTHR46395">
    <property type="entry name" value="ADP-RIBOSYLATION FACTOR GTPASE-ACTIVATING PROTEIN 1"/>
    <property type="match status" value="1"/>
</dbReference>
<dbReference type="GO" id="GO:0030100">
    <property type="term" value="P:regulation of endocytosis"/>
    <property type="evidence" value="ECO:0007669"/>
    <property type="project" value="TreeGrafter"/>
</dbReference>
<dbReference type="GO" id="GO:0000139">
    <property type="term" value="C:Golgi membrane"/>
    <property type="evidence" value="ECO:0007669"/>
    <property type="project" value="TreeGrafter"/>
</dbReference>
<keyword evidence="4" id="KW-0862">Zinc</keyword>
<dbReference type="PRINTS" id="PR00405">
    <property type="entry name" value="REVINTRACTNG"/>
</dbReference>
<reference evidence="8" key="1">
    <citation type="submission" date="2019-11" db="UniProtKB">
        <authorList>
            <consortium name="WormBaseParasite"/>
        </authorList>
    </citation>
    <scope>IDENTIFICATION</scope>
</reference>
<evidence type="ECO:0000256" key="2">
    <source>
        <dbReference type="ARBA" id="ARBA00022723"/>
    </source>
</evidence>
<evidence type="ECO:0000259" key="7">
    <source>
        <dbReference type="PROSITE" id="PS50115"/>
    </source>
</evidence>